<dbReference type="Pfam" id="PF06122">
    <property type="entry name" value="TraH"/>
    <property type="match status" value="1"/>
</dbReference>
<reference evidence="2 3" key="1">
    <citation type="submission" date="2016-08" db="EMBL/GenBank/DDBJ databases">
        <title>Draft genome sequence of Candidatus Piscirickettsia litoralis, from seawater.</title>
        <authorList>
            <person name="Wan X."/>
            <person name="Lee A.J."/>
            <person name="Hou S."/>
            <person name="Donachie S.P."/>
        </authorList>
    </citation>
    <scope>NUCLEOTIDE SEQUENCE [LARGE SCALE GENOMIC DNA]</scope>
    <source>
        <strain evidence="2 3">Y2</strain>
    </source>
</reference>
<dbReference type="InterPro" id="IPR010927">
    <property type="entry name" value="T4SS_TraH"/>
</dbReference>
<name>A0ABX2ZY95_9GAMM</name>
<proteinExistence type="predicted"/>
<organism evidence="2 3">
    <name type="scientific">Piscirickettsia litoralis</name>
    <dbReference type="NCBI Taxonomy" id="1891921"/>
    <lineage>
        <taxon>Bacteria</taxon>
        <taxon>Pseudomonadati</taxon>
        <taxon>Pseudomonadota</taxon>
        <taxon>Gammaproteobacteria</taxon>
        <taxon>Thiotrichales</taxon>
        <taxon>Piscirickettsiaceae</taxon>
        <taxon>Piscirickettsia</taxon>
    </lineage>
</organism>
<dbReference type="Proteomes" id="UP000094329">
    <property type="component" value="Unassembled WGS sequence"/>
</dbReference>
<evidence type="ECO:0000313" key="3">
    <source>
        <dbReference type="Proteomes" id="UP000094329"/>
    </source>
</evidence>
<feature type="signal peptide" evidence="1">
    <location>
        <begin position="1"/>
        <end position="22"/>
    </location>
</feature>
<comment type="caution">
    <text evidence="2">The sequence shown here is derived from an EMBL/GenBank/DDBJ whole genome shotgun (WGS) entry which is preliminary data.</text>
</comment>
<dbReference type="RefSeq" id="WP_069314142.1">
    <property type="nucleotide sequence ID" value="NZ_MDTU01000003.1"/>
</dbReference>
<sequence length="465" mass="51073">MFRRTKIILLILACNIPLLSHGEGLQDQLNSVFNGMSNVNQPGAYESERRGVIFGGQIEAKTKIMNADLVSMLPPSFKGGCGGVDLFGGSLSYINKDQLVQLLRTVAANAKGYAFQLALQNVCPSCSTWIENFQKKIQALNQYFGNSCQLAQGIMNDTADAMGMKQHNNASLSSMLDGFNKDFFDSNTNEPKEVIKQKKPDEYKNMIGNIVWKQLKANHVAGWFGKNKDDTLLETIMSVTGTVIIGDLKDGEKGKGKTNPITTLPGNKVTLADMIDGSGSKKLTIYSCDSDKDECLNAGTKSGGLKEIKINSLRHEIIKMLAGVNNNDGIIFKLHNEIKLTQIEMNFMSNLPSGIGAFIRNLSIQAPDAANVFAIESASSIALELTYSLMRDLLKAGQTALANSKSEYLKKAQEVLDQSSKNLENEYLNLSRQYGSLVTLIKDYNQIIINIQKVNYHLSDLKSRG</sequence>
<dbReference type="EMBL" id="MDTU01000003">
    <property type="protein sequence ID" value="ODN41349.1"/>
    <property type="molecule type" value="Genomic_DNA"/>
</dbReference>
<evidence type="ECO:0000256" key="1">
    <source>
        <dbReference type="SAM" id="SignalP"/>
    </source>
</evidence>
<feature type="chain" id="PRO_5046050731" description="Conjugal transfer protein TraH" evidence="1">
    <location>
        <begin position="23"/>
        <end position="465"/>
    </location>
</feature>
<protein>
    <recommendedName>
        <fullName evidence="4">Conjugal transfer protein TraH</fullName>
    </recommendedName>
</protein>
<evidence type="ECO:0008006" key="4">
    <source>
        <dbReference type="Google" id="ProtNLM"/>
    </source>
</evidence>
<gene>
    <name evidence="2" type="ORF">BGC07_16390</name>
</gene>
<keyword evidence="1" id="KW-0732">Signal</keyword>
<evidence type="ECO:0000313" key="2">
    <source>
        <dbReference type="EMBL" id="ODN41349.1"/>
    </source>
</evidence>
<keyword evidence="3" id="KW-1185">Reference proteome</keyword>
<accession>A0ABX2ZY95</accession>